<keyword evidence="1" id="KW-0472">Membrane</keyword>
<feature type="transmembrane region" description="Helical" evidence="1">
    <location>
        <begin position="7"/>
        <end position="30"/>
    </location>
</feature>
<reference evidence="3" key="1">
    <citation type="submission" date="2015-05" db="EMBL/GenBank/DDBJ databases">
        <authorList>
            <person name="Urmite Genomes"/>
        </authorList>
    </citation>
    <scope>NUCLEOTIDE SEQUENCE [LARGE SCALE GENOMIC DNA]</scope>
    <source>
        <strain evidence="3">LF1</strain>
    </source>
</reference>
<proteinExistence type="predicted"/>
<evidence type="ECO:0000313" key="2">
    <source>
        <dbReference type="EMBL" id="CRK83407.1"/>
    </source>
</evidence>
<dbReference type="Proteomes" id="UP000199087">
    <property type="component" value="Unassembled WGS sequence"/>
</dbReference>
<keyword evidence="1" id="KW-1133">Transmembrane helix</keyword>
<evidence type="ECO:0000256" key="1">
    <source>
        <dbReference type="SAM" id="Phobius"/>
    </source>
</evidence>
<evidence type="ECO:0000313" key="3">
    <source>
        <dbReference type="Proteomes" id="UP000199087"/>
    </source>
</evidence>
<name>A0A0U1NZJ0_9BACI</name>
<sequence>MKTIHKFFIGIGIILLLLTIIGIITLYATLDTPVVSR</sequence>
<gene>
    <name evidence="2" type="ORF">BN000_03375</name>
</gene>
<dbReference type="EMBL" id="CVRB01000003">
    <property type="protein sequence ID" value="CRK83407.1"/>
    <property type="molecule type" value="Genomic_DNA"/>
</dbReference>
<keyword evidence="3" id="KW-1185">Reference proteome</keyword>
<keyword evidence="1" id="KW-0812">Transmembrane</keyword>
<dbReference type="AlphaFoldDB" id="A0A0U1NZJ0"/>
<organism evidence="2 3">
    <name type="scientific">Neobacillus massiliamazoniensis</name>
    <dbReference type="NCBI Taxonomy" id="1499688"/>
    <lineage>
        <taxon>Bacteria</taxon>
        <taxon>Bacillati</taxon>
        <taxon>Bacillota</taxon>
        <taxon>Bacilli</taxon>
        <taxon>Bacillales</taxon>
        <taxon>Bacillaceae</taxon>
        <taxon>Neobacillus</taxon>
    </lineage>
</organism>
<protein>
    <submittedName>
        <fullName evidence="2">Uncharacterized protein</fullName>
    </submittedName>
</protein>
<accession>A0A0U1NZJ0</accession>